<evidence type="ECO:0000313" key="2">
    <source>
        <dbReference type="Proteomes" id="UP001159427"/>
    </source>
</evidence>
<name>A0ABN8LQ46_9CNID</name>
<protein>
    <submittedName>
        <fullName evidence="1">Uncharacterized protein</fullName>
    </submittedName>
</protein>
<gene>
    <name evidence="1" type="ORF">PEVE_00027080</name>
</gene>
<accession>A0ABN8LQ46</accession>
<proteinExistence type="predicted"/>
<keyword evidence="2" id="KW-1185">Reference proteome</keyword>
<sequence>MSERQINLLSAFTSWDRCSNMCVQLMEALKDAGLDVTVLALEGLSRIENDVKSDQFPGSVGNKVRDVLRQWRCESPLTGAYSGAYKRVPKFLRSLTIFTTFKVPLFIDDFGKKELLNNYTDSEDIHINEETAIFHVTHSQEAGKIVKEQQLKPSDNKNIIEGTWFGLDESPSVYGSESFQTTFRDLGVKGLQVFEKVIEALKDADPAIAVLALEGLFCIEEKVNSKQFPGVPESQVKNILRKWRCESPLSWGYETDRAPKFLKGLTIFKTLQVPLFIDNYGNKELLSSFKPEEKMDVRIDGDTPIFHVTHQEEAERIASEGKFQPSDNKNIIKGIWFG</sequence>
<evidence type="ECO:0000313" key="1">
    <source>
        <dbReference type="EMBL" id="CAH3016197.1"/>
    </source>
</evidence>
<organism evidence="1 2">
    <name type="scientific">Porites evermanni</name>
    <dbReference type="NCBI Taxonomy" id="104178"/>
    <lineage>
        <taxon>Eukaryota</taxon>
        <taxon>Metazoa</taxon>
        <taxon>Cnidaria</taxon>
        <taxon>Anthozoa</taxon>
        <taxon>Hexacorallia</taxon>
        <taxon>Scleractinia</taxon>
        <taxon>Fungiina</taxon>
        <taxon>Poritidae</taxon>
        <taxon>Porites</taxon>
    </lineage>
</organism>
<reference evidence="1 2" key="1">
    <citation type="submission" date="2022-05" db="EMBL/GenBank/DDBJ databases">
        <authorList>
            <consortium name="Genoscope - CEA"/>
            <person name="William W."/>
        </authorList>
    </citation>
    <scope>NUCLEOTIDE SEQUENCE [LARGE SCALE GENOMIC DNA]</scope>
</reference>
<dbReference type="Proteomes" id="UP001159427">
    <property type="component" value="Unassembled WGS sequence"/>
</dbReference>
<comment type="caution">
    <text evidence="1">The sequence shown here is derived from an EMBL/GenBank/DDBJ whole genome shotgun (WGS) entry which is preliminary data.</text>
</comment>
<feature type="non-terminal residue" evidence="1">
    <location>
        <position position="338"/>
    </location>
</feature>
<dbReference type="EMBL" id="CALNXI010000037">
    <property type="protein sequence ID" value="CAH3016197.1"/>
    <property type="molecule type" value="Genomic_DNA"/>
</dbReference>